<accession>A0A4C1Y1A5</accession>
<feature type="compositionally biased region" description="Basic and acidic residues" evidence="1">
    <location>
        <begin position="140"/>
        <end position="155"/>
    </location>
</feature>
<dbReference type="OrthoDB" id="412981at2759"/>
<proteinExistence type="predicted"/>
<evidence type="ECO:0000256" key="1">
    <source>
        <dbReference type="SAM" id="MobiDB-lite"/>
    </source>
</evidence>
<organism evidence="2 3">
    <name type="scientific">Eumeta variegata</name>
    <name type="common">Bagworm moth</name>
    <name type="synonym">Eumeta japonica</name>
    <dbReference type="NCBI Taxonomy" id="151549"/>
    <lineage>
        <taxon>Eukaryota</taxon>
        <taxon>Metazoa</taxon>
        <taxon>Ecdysozoa</taxon>
        <taxon>Arthropoda</taxon>
        <taxon>Hexapoda</taxon>
        <taxon>Insecta</taxon>
        <taxon>Pterygota</taxon>
        <taxon>Neoptera</taxon>
        <taxon>Endopterygota</taxon>
        <taxon>Lepidoptera</taxon>
        <taxon>Glossata</taxon>
        <taxon>Ditrysia</taxon>
        <taxon>Tineoidea</taxon>
        <taxon>Psychidae</taxon>
        <taxon>Oiketicinae</taxon>
        <taxon>Eumeta</taxon>
    </lineage>
</organism>
<name>A0A4C1Y1A5_EUMVA</name>
<sequence length="162" mass="18590">MPPKLRFRGQEVEWQTRVRYLGVQIDRSIHMVTQVEHVIRQSRVAKILIAEPRGAYCAQFSHRIYRSEPKSPCIKTTSIPSLRTRLQHSTHSVPHRKGRGSSPAEHRPTDGRGSGTRIARRMCDIADQGPYEFSRNIAPMHERSPSSRPLLRELLKTPPPKN</sequence>
<comment type="caution">
    <text evidence="2">The sequence shown here is derived from an EMBL/GenBank/DDBJ whole genome shotgun (WGS) entry which is preliminary data.</text>
</comment>
<evidence type="ECO:0000313" key="2">
    <source>
        <dbReference type="EMBL" id="GBP68754.1"/>
    </source>
</evidence>
<feature type="region of interest" description="Disordered" evidence="1">
    <location>
        <begin position="83"/>
        <end position="118"/>
    </location>
</feature>
<keyword evidence="3" id="KW-1185">Reference proteome</keyword>
<gene>
    <name evidence="2" type="ORF">EVAR_99024_1</name>
</gene>
<feature type="compositionally biased region" description="Basic residues" evidence="1">
    <location>
        <begin position="85"/>
        <end position="99"/>
    </location>
</feature>
<reference evidence="2 3" key="1">
    <citation type="journal article" date="2019" name="Commun. Biol.">
        <title>The bagworm genome reveals a unique fibroin gene that provides high tensile strength.</title>
        <authorList>
            <person name="Kono N."/>
            <person name="Nakamura H."/>
            <person name="Ohtoshi R."/>
            <person name="Tomita M."/>
            <person name="Numata K."/>
            <person name="Arakawa K."/>
        </authorList>
    </citation>
    <scope>NUCLEOTIDE SEQUENCE [LARGE SCALE GENOMIC DNA]</scope>
</reference>
<protein>
    <submittedName>
        <fullName evidence="2">Uncharacterized protein</fullName>
    </submittedName>
</protein>
<dbReference type="Proteomes" id="UP000299102">
    <property type="component" value="Unassembled WGS sequence"/>
</dbReference>
<evidence type="ECO:0000313" key="3">
    <source>
        <dbReference type="Proteomes" id="UP000299102"/>
    </source>
</evidence>
<dbReference type="AlphaFoldDB" id="A0A4C1Y1A5"/>
<feature type="region of interest" description="Disordered" evidence="1">
    <location>
        <begin position="130"/>
        <end position="162"/>
    </location>
</feature>
<dbReference type="EMBL" id="BGZK01001022">
    <property type="protein sequence ID" value="GBP68754.1"/>
    <property type="molecule type" value="Genomic_DNA"/>
</dbReference>